<organism evidence="1 2">
    <name type="scientific">Ameca splendens</name>
    <dbReference type="NCBI Taxonomy" id="208324"/>
    <lineage>
        <taxon>Eukaryota</taxon>
        <taxon>Metazoa</taxon>
        <taxon>Chordata</taxon>
        <taxon>Craniata</taxon>
        <taxon>Vertebrata</taxon>
        <taxon>Euteleostomi</taxon>
        <taxon>Actinopterygii</taxon>
        <taxon>Neopterygii</taxon>
        <taxon>Teleostei</taxon>
        <taxon>Neoteleostei</taxon>
        <taxon>Acanthomorphata</taxon>
        <taxon>Ovalentaria</taxon>
        <taxon>Atherinomorphae</taxon>
        <taxon>Cyprinodontiformes</taxon>
        <taxon>Goodeidae</taxon>
        <taxon>Ameca</taxon>
    </lineage>
</organism>
<protein>
    <submittedName>
        <fullName evidence="1">Uncharacterized protein</fullName>
    </submittedName>
</protein>
<comment type="caution">
    <text evidence="1">The sequence shown here is derived from an EMBL/GenBank/DDBJ whole genome shotgun (WGS) entry which is preliminary data.</text>
</comment>
<evidence type="ECO:0000313" key="2">
    <source>
        <dbReference type="Proteomes" id="UP001469553"/>
    </source>
</evidence>
<sequence length="154" mass="17227">MTEEKPFEFSVESRAYFFSKTRSAGPDWDRDCPDALTQSRYQYLNQHLAVAAAGSVIAFSLKKKKSKGPGFPAELAGSTCGAEGDSVEAKRRRGWRRLKVSRVTWRPGRLWQRRPRPPLALRSLRGAPGSRWTVRQQGSTILWAGSSGGMARRS</sequence>
<dbReference type="Proteomes" id="UP001469553">
    <property type="component" value="Unassembled WGS sequence"/>
</dbReference>
<dbReference type="EMBL" id="JAHRIP010011498">
    <property type="protein sequence ID" value="MEQ2284569.1"/>
    <property type="molecule type" value="Genomic_DNA"/>
</dbReference>
<keyword evidence="2" id="KW-1185">Reference proteome</keyword>
<evidence type="ECO:0000313" key="1">
    <source>
        <dbReference type="EMBL" id="MEQ2284569.1"/>
    </source>
</evidence>
<reference evidence="1 2" key="1">
    <citation type="submission" date="2021-06" db="EMBL/GenBank/DDBJ databases">
        <authorList>
            <person name="Palmer J.M."/>
        </authorList>
    </citation>
    <scope>NUCLEOTIDE SEQUENCE [LARGE SCALE GENOMIC DNA]</scope>
    <source>
        <strain evidence="1 2">AS_MEX2019</strain>
        <tissue evidence="1">Muscle</tissue>
    </source>
</reference>
<name>A0ABV0XT10_9TELE</name>
<accession>A0ABV0XT10</accession>
<gene>
    <name evidence="1" type="ORF">AMECASPLE_023036</name>
</gene>
<proteinExistence type="predicted"/>